<dbReference type="InterPro" id="IPR000212">
    <property type="entry name" value="DNA_helicase_UvrD/REP"/>
</dbReference>
<evidence type="ECO:0000256" key="1">
    <source>
        <dbReference type="ARBA" id="ARBA00009922"/>
    </source>
</evidence>
<dbReference type="PANTHER" id="PTHR11070">
    <property type="entry name" value="UVRD / RECB / PCRA DNA HELICASE FAMILY MEMBER"/>
    <property type="match status" value="1"/>
</dbReference>
<evidence type="ECO:0000256" key="6">
    <source>
        <dbReference type="ARBA" id="ARBA00022840"/>
    </source>
</evidence>
<feature type="domain" description="UvrD-like helicase C-terminal" evidence="15">
    <location>
        <begin position="285"/>
        <end position="564"/>
    </location>
</feature>
<dbReference type="GO" id="GO:0000725">
    <property type="term" value="P:recombinational repair"/>
    <property type="evidence" value="ECO:0007669"/>
    <property type="project" value="TreeGrafter"/>
</dbReference>
<dbReference type="Pfam" id="PF21196">
    <property type="entry name" value="PcrA_UvrD_tudor"/>
    <property type="match status" value="1"/>
</dbReference>
<dbReference type="GO" id="GO:0016887">
    <property type="term" value="F:ATP hydrolysis activity"/>
    <property type="evidence" value="ECO:0007669"/>
    <property type="project" value="RHEA"/>
</dbReference>
<dbReference type="FunFam" id="1.10.486.10:FF:000003">
    <property type="entry name" value="ATP-dependent DNA helicase"/>
    <property type="match status" value="1"/>
</dbReference>
<dbReference type="InterPro" id="IPR014017">
    <property type="entry name" value="DNA_helicase_UvrD-like_C"/>
</dbReference>
<protein>
    <recommendedName>
        <fullName evidence="2">ATP-dependent DNA helicase PcrA</fullName>
        <ecNumber evidence="10">5.6.2.4</ecNumber>
    </recommendedName>
    <alternativeName>
        <fullName evidence="11">DNA 3'-5' helicase PcrA</fullName>
    </alternativeName>
</protein>
<dbReference type="Pfam" id="PF13361">
    <property type="entry name" value="UvrD_C"/>
    <property type="match status" value="1"/>
</dbReference>
<keyword evidence="7" id="KW-0238">DNA-binding</keyword>
<evidence type="ECO:0000256" key="10">
    <source>
        <dbReference type="ARBA" id="ARBA00034808"/>
    </source>
</evidence>
<dbReference type="PROSITE" id="PS51217">
    <property type="entry name" value="UVRD_HELICASE_CTER"/>
    <property type="match status" value="1"/>
</dbReference>
<dbReference type="Gene3D" id="3.40.50.300">
    <property type="entry name" value="P-loop containing nucleotide triphosphate hydrolases"/>
    <property type="match status" value="2"/>
</dbReference>
<reference evidence="16 17" key="1">
    <citation type="submission" date="2015-09" db="EMBL/GenBank/DDBJ databases">
        <authorList>
            <consortium name="Pathogen Informatics"/>
        </authorList>
    </citation>
    <scope>NUCLEOTIDE SEQUENCE [LARGE SCALE GENOMIC DNA]</scope>
    <source>
        <strain evidence="16 17">2789STDY5834875</strain>
    </source>
</reference>
<dbReference type="CDD" id="cd17932">
    <property type="entry name" value="DEXQc_UvrD"/>
    <property type="match status" value="1"/>
</dbReference>
<feature type="domain" description="UvrD-like helicase ATP-binding" evidence="14">
    <location>
        <begin position="4"/>
        <end position="284"/>
    </location>
</feature>
<dbReference type="GO" id="GO:0043138">
    <property type="term" value="F:3'-5' DNA helicase activity"/>
    <property type="evidence" value="ECO:0007669"/>
    <property type="project" value="UniProtKB-EC"/>
</dbReference>
<dbReference type="PANTHER" id="PTHR11070:SF2">
    <property type="entry name" value="ATP-DEPENDENT DNA HELICASE SRS2"/>
    <property type="match status" value="1"/>
</dbReference>
<sequence>MRLEDLNDSQKRAVKYTDGALLIIAGAGSGKTRVLTNRIAYLIEECGVDPYNIMAITFTNKAAREMKERVETTVAQGAGAVWVSTFHSTCVRILRRYIDRIGYDNNFTIYDTDDQKSVIKDICKKMNIDTKMLKERAIMSKISSAKDELKTPDEFELEAGNDYNLRRIAGVYREYQKTLKLNNALDFDDLIFKTVELFQSDAEVLEHYQDRFRYIMVDEYQDTNTSQFKLVAMLAAKYGNICVVGDDDQSIYKFRGANIYNILNFENVFTGAKVIKLEQNYRSTQTILNAANAVISNNIGRKSKSLWTDNGEGEKVNYTLYENGYDEAEGVASGIAEYVRDGWNYNDVAILYRTNAQSRALEEKLMIHNIPYKIYGGQNFYQRKEIKDILAYLKTIDNGLDGQAVKRIINVPKRGIGNTTIDRLQEYADFNDITFWEALVNAKDIDTIKNAALSKLEPFVDLIGRLRAKEEFMSLKELAEAVIEDTGYIESLSQNETVEEVEARRENLDEFINKVVSYEESCKEAGEEPTLSGLLEEVALIADIDNLDESEPHVMLMTLHSAKGLEFPIVYMTGMEDGLFPSYMTIVSDDSTEIEEERRLCYVGITRAEKILNLTSAKSRMVRGETQMNKVSRFINEIPKEYMHIENNSSGYAKGRIAYGGTSDEPDTTGINMRATARSILSSYGSGTPGGRAAGTYSSRKVKINGGSNPGFGKDPMELFDLKKPEKRKTPADSVRSAYAGMPTRSGLSSRNVIGAARGADISAKSSGGLGYSVGDMVSHVKFGEGKVLAIEDSARDYMVTVEFAEYGQKKMLAGFARLKKL</sequence>
<dbReference type="GO" id="GO:0005524">
    <property type="term" value="F:ATP binding"/>
    <property type="evidence" value="ECO:0007669"/>
    <property type="project" value="UniProtKB-UniRule"/>
</dbReference>
<keyword evidence="6 13" id="KW-0067">ATP-binding</keyword>
<evidence type="ECO:0000256" key="5">
    <source>
        <dbReference type="ARBA" id="ARBA00022806"/>
    </source>
</evidence>
<evidence type="ECO:0000256" key="3">
    <source>
        <dbReference type="ARBA" id="ARBA00022741"/>
    </source>
</evidence>
<dbReference type="AlphaFoldDB" id="A0A174YTG8"/>
<accession>A0A174YTG8</accession>
<dbReference type="InterPro" id="IPR027417">
    <property type="entry name" value="P-loop_NTPase"/>
</dbReference>
<dbReference type="SUPFAM" id="SSF52540">
    <property type="entry name" value="P-loop containing nucleoside triphosphate hydrolases"/>
    <property type="match status" value="1"/>
</dbReference>
<feature type="binding site" evidence="13">
    <location>
        <begin position="25"/>
        <end position="32"/>
    </location>
    <ligand>
        <name>ATP</name>
        <dbReference type="ChEBI" id="CHEBI:30616"/>
    </ligand>
</feature>
<evidence type="ECO:0000256" key="12">
    <source>
        <dbReference type="ARBA" id="ARBA00048988"/>
    </source>
</evidence>
<comment type="similarity">
    <text evidence="1">Belongs to the helicase family. UvrD subfamily.</text>
</comment>
<dbReference type="CDD" id="cd18807">
    <property type="entry name" value="SF1_C_UvrD"/>
    <property type="match status" value="1"/>
</dbReference>
<dbReference type="GO" id="GO:0005829">
    <property type="term" value="C:cytosol"/>
    <property type="evidence" value="ECO:0007669"/>
    <property type="project" value="TreeGrafter"/>
</dbReference>
<dbReference type="Gene3D" id="1.10.486.10">
    <property type="entry name" value="PCRA, domain 4"/>
    <property type="match status" value="1"/>
</dbReference>
<evidence type="ECO:0000259" key="14">
    <source>
        <dbReference type="PROSITE" id="PS51198"/>
    </source>
</evidence>
<proteinExistence type="inferred from homology"/>
<keyword evidence="8" id="KW-0413">Isomerase</keyword>
<evidence type="ECO:0000313" key="16">
    <source>
        <dbReference type="EMBL" id="CUQ78425.1"/>
    </source>
</evidence>
<dbReference type="FunFam" id="1.10.10.160:FF:000001">
    <property type="entry name" value="ATP-dependent DNA helicase"/>
    <property type="match status" value="1"/>
</dbReference>
<keyword evidence="5 13" id="KW-0347">Helicase</keyword>
<evidence type="ECO:0000256" key="11">
    <source>
        <dbReference type="ARBA" id="ARBA00034900"/>
    </source>
</evidence>
<comment type="catalytic activity">
    <reaction evidence="9">
        <text>Couples ATP hydrolysis with the unwinding of duplex DNA by translocating in the 3'-5' direction.</text>
        <dbReference type="EC" id="5.6.2.4"/>
    </reaction>
</comment>
<evidence type="ECO:0000256" key="7">
    <source>
        <dbReference type="ARBA" id="ARBA00023125"/>
    </source>
</evidence>
<dbReference type="Pfam" id="PF00580">
    <property type="entry name" value="UvrD-helicase"/>
    <property type="match status" value="1"/>
</dbReference>
<dbReference type="GO" id="GO:0003677">
    <property type="term" value="F:DNA binding"/>
    <property type="evidence" value="ECO:0007669"/>
    <property type="project" value="UniProtKB-KW"/>
</dbReference>
<dbReference type="InterPro" id="IPR013986">
    <property type="entry name" value="DExx_box_DNA_helicase_dom_sf"/>
</dbReference>
<comment type="catalytic activity">
    <reaction evidence="12">
        <text>ATP + H2O = ADP + phosphate + H(+)</text>
        <dbReference type="Rhea" id="RHEA:13065"/>
        <dbReference type="ChEBI" id="CHEBI:15377"/>
        <dbReference type="ChEBI" id="CHEBI:15378"/>
        <dbReference type="ChEBI" id="CHEBI:30616"/>
        <dbReference type="ChEBI" id="CHEBI:43474"/>
        <dbReference type="ChEBI" id="CHEBI:456216"/>
        <dbReference type="EC" id="5.6.2.4"/>
    </reaction>
</comment>
<dbReference type="GO" id="GO:0033202">
    <property type="term" value="C:DNA helicase complex"/>
    <property type="evidence" value="ECO:0007669"/>
    <property type="project" value="TreeGrafter"/>
</dbReference>
<dbReference type="RefSeq" id="WP_055215971.1">
    <property type="nucleotide sequence ID" value="NZ_CZBU01000004.1"/>
</dbReference>
<keyword evidence="4 13" id="KW-0378">Hydrolase</keyword>
<name>A0A174YTG8_9FIRM</name>
<dbReference type="Gene3D" id="1.10.10.160">
    <property type="match status" value="1"/>
</dbReference>
<organism evidence="16 17">
    <name type="scientific">Lachnospira eligens</name>
    <dbReference type="NCBI Taxonomy" id="39485"/>
    <lineage>
        <taxon>Bacteria</taxon>
        <taxon>Bacillati</taxon>
        <taxon>Bacillota</taxon>
        <taxon>Clostridia</taxon>
        <taxon>Lachnospirales</taxon>
        <taxon>Lachnospiraceae</taxon>
        <taxon>Lachnospira</taxon>
    </lineage>
</organism>
<dbReference type="EC" id="5.6.2.4" evidence="10"/>
<gene>
    <name evidence="16" type="primary">pcrA_3</name>
    <name evidence="16" type="ORF">ERS852490_02069</name>
</gene>
<dbReference type="EMBL" id="CZBU01000004">
    <property type="protein sequence ID" value="CUQ78425.1"/>
    <property type="molecule type" value="Genomic_DNA"/>
</dbReference>
<evidence type="ECO:0000259" key="15">
    <source>
        <dbReference type="PROSITE" id="PS51217"/>
    </source>
</evidence>
<evidence type="ECO:0000256" key="8">
    <source>
        <dbReference type="ARBA" id="ARBA00023235"/>
    </source>
</evidence>
<evidence type="ECO:0000256" key="9">
    <source>
        <dbReference type="ARBA" id="ARBA00034617"/>
    </source>
</evidence>
<dbReference type="InterPro" id="IPR014016">
    <property type="entry name" value="UvrD-like_ATP-bd"/>
</dbReference>
<dbReference type="Proteomes" id="UP000095621">
    <property type="component" value="Unassembled WGS sequence"/>
</dbReference>
<evidence type="ECO:0000256" key="4">
    <source>
        <dbReference type="ARBA" id="ARBA00022801"/>
    </source>
</evidence>
<dbReference type="PROSITE" id="PS51198">
    <property type="entry name" value="UVRD_HELICASE_ATP_BIND"/>
    <property type="match status" value="1"/>
</dbReference>
<dbReference type="GO" id="GO:0009314">
    <property type="term" value="P:response to radiation"/>
    <property type="evidence" value="ECO:0007669"/>
    <property type="project" value="UniProtKB-ARBA"/>
</dbReference>
<dbReference type="OrthoDB" id="9810135at2"/>
<evidence type="ECO:0000313" key="17">
    <source>
        <dbReference type="Proteomes" id="UP000095621"/>
    </source>
</evidence>
<evidence type="ECO:0000256" key="13">
    <source>
        <dbReference type="PROSITE-ProRule" id="PRU00560"/>
    </source>
</evidence>
<evidence type="ECO:0000256" key="2">
    <source>
        <dbReference type="ARBA" id="ARBA00014807"/>
    </source>
</evidence>
<keyword evidence="3 13" id="KW-0547">Nucleotide-binding</keyword>